<dbReference type="Proteomes" id="UP000191110">
    <property type="component" value="Unassembled WGS sequence"/>
</dbReference>
<evidence type="ECO:0000313" key="2">
    <source>
        <dbReference type="Proteomes" id="UP000191110"/>
    </source>
</evidence>
<dbReference type="OrthoDB" id="9800518at2"/>
<gene>
    <name evidence="1" type="ORF">BOW53_14620</name>
</gene>
<organism evidence="1 2">
    <name type="scientific">Solemya pervernicosa gill symbiont</name>
    <dbReference type="NCBI Taxonomy" id="642797"/>
    <lineage>
        <taxon>Bacteria</taxon>
        <taxon>Pseudomonadati</taxon>
        <taxon>Pseudomonadota</taxon>
        <taxon>Gammaproteobacteria</taxon>
        <taxon>sulfur-oxidizing symbionts</taxon>
    </lineage>
</organism>
<reference evidence="1 2" key="1">
    <citation type="submission" date="2016-11" db="EMBL/GenBank/DDBJ databases">
        <title>Mixed transmission modes and dynamic genome evolution in an obligate animal-bacterial symbiosis.</title>
        <authorList>
            <person name="Russell S.L."/>
            <person name="Corbett-Detig R.B."/>
            <person name="Cavanaugh C.M."/>
        </authorList>
    </citation>
    <scope>NUCLEOTIDE SEQUENCE [LARGE SCALE GENOMIC DNA]</scope>
    <source>
        <strain evidence="1">Sveles-Q1</strain>
    </source>
</reference>
<dbReference type="EMBL" id="MPRL01000076">
    <property type="protein sequence ID" value="OOZ38677.1"/>
    <property type="molecule type" value="Genomic_DNA"/>
</dbReference>
<dbReference type="AlphaFoldDB" id="A0A1T2L0N8"/>
<keyword evidence="2" id="KW-1185">Reference proteome</keyword>
<name>A0A1T2L0N8_9GAMM</name>
<sequence length="111" mass="12561">MAKMPNARRDWGKEAFSESFKREMECFRKDVLPLAEAIDEGNTVFDNDLGVVINEIGDDEQQIKVRVGVFFAQIVFCVSCGEGPPIDEAYCEMWVSIDKSTAETQFTLIKD</sequence>
<accession>A0A1T2L0N8</accession>
<protein>
    <submittedName>
        <fullName evidence="1">Uncharacterized protein</fullName>
    </submittedName>
</protein>
<comment type="caution">
    <text evidence="1">The sequence shown here is derived from an EMBL/GenBank/DDBJ whole genome shotgun (WGS) entry which is preliminary data.</text>
</comment>
<dbReference type="RefSeq" id="WP_078484828.1">
    <property type="nucleotide sequence ID" value="NZ_MPRL01000076.1"/>
</dbReference>
<evidence type="ECO:0000313" key="1">
    <source>
        <dbReference type="EMBL" id="OOZ38677.1"/>
    </source>
</evidence>
<proteinExistence type="predicted"/>